<dbReference type="OrthoDB" id="4938105at2"/>
<evidence type="ECO:0000313" key="2">
    <source>
        <dbReference type="EMBL" id="SPD86928.1"/>
    </source>
</evidence>
<dbReference type="RefSeq" id="WP_158680996.1">
    <property type="nucleotide sequence ID" value="NZ_BAAAGO010000014.1"/>
</dbReference>
<dbReference type="Proteomes" id="UP000238164">
    <property type="component" value="Chromosome 1"/>
</dbReference>
<evidence type="ECO:0000256" key="1">
    <source>
        <dbReference type="SAM" id="SignalP"/>
    </source>
</evidence>
<proteinExistence type="predicted"/>
<dbReference type="AlphaFoldDB" id="A0A2N9JHB5"/>
<keyword evidence="3" id="KW-1185">Reference proteome</keyword>
<dbReference type="KEGG" id="mgg:MPLG2_1898"/>
<organism evidence="2 3">
    <name type="scientific">Micropruina glycogenica</name>
    <dbReference type="NCBI Taxonomy" id="75385"/>
    <lineage>
        <taxon>Bacteria</taxon>
        <taxon>Bacillati</taxon>
        <taxon>Actinomycetota</taxon>
        <taxon>Actinomycetes</taxon>
        <taxon>Propionibacteriales</taxon>
        <taxon>Nocardioidaceae</taxon>
        <taxon>Micropruina</taxon>
    </lineage>
</organism>
<feature type="chain" id="PRO_5014964595" description="Lipoprotein" evidence="1">
    <location>
        <begin position="35"/>
        <end position="159"/>
    </location>
</feature>
<accession>A0A2N9JHB5</accession>
<feature type="signal peptide" evidence="1">
    <location>
        <begin position="1"/>
        <end position="34"/>
    </location>
</feature>
<evidence type="ECO:0008006" key="4">
    <source>
        <dbReference type="Google" id="ProtNLM"/>
    </source>
</evidence>
<gene>
    <name evidence="2" type="ORF">MPLG2_1898</name>
</gene>
<reference evidence="2 3" key="1">
    <citation type="submission" date="2018-02" db="EMBL/GenBank/DDBJ databases">
        <authorList>
            <person name="Cohen D.B."/>
            <person name="Kent A.D."/>
        </authorList>
    </citation>
    <scope>NUCLEOTIDE SEQUENCE [LARGE SCALE GENOMIC DNA]</scope>
    <source>
        <strain evidence="2">1</strain>
    </source>
</reference>
<evidence type="ECO:0000313" key="3">
    <source>
        <dbReference type="Proteomes" id="UP000238164"/>
    </source>
</evidence>
<sequence>MTPVMTPVRRLAGVTAALAACAAGGFLASTPAQAAEAAPAPDGCTISMRTPHVVGHYADGTKKVRYSVAAHCTAGHTIVIEDRRLEYDRIGHNDNTGFGAKALRFRTEGTVVVWWDARLPNTERGNEEVFHRARFKVTADGVTGKWSDWQRSKIASIAN</sequence>
<keyword evidence="1" id="KW-0732">Signal</keyword>
<name>A0A2N9JHB5_9ACTN</name>
<protein>
    <recommendedName>
        <fullName evidence="4">Lipoprotein</fullName>
    </recommendedName>
</protein>
<dbReference type="EMBL" id="LT985188">
    <property type="protein sequence ID" value="SPD86928.1"/>
    <property type="molecule type" value="Genomic_DNA"/>
</dbReference>